<evidence type="ECO:0000313" key="1">
    <source>
        <dbReference type="EMBL" id="MEN3931611.1"/>
    </source>
</evidence>
<keyword evidence="2" id="KW-1185">Reference proteome</keyword>
<organism evidence="1 2">
    <name type="scientific">Hohaiivirga grylli</name>
    <dbReference type="NCBI Taxonomy" id="3133970"/>
    <lineage>
        <taxon>Bacteria</taxon>
        <taxon>Pseudomonadati</taxon>
        <taxon>Pseudomonadota</taxon>
        <taxon>Alphaproteobacteria</taxon>
        <taxon>Hyphomicrobiales</taxon>
        <taxon>Methylobacteriaceae</taxon>
        <taxon>Hohaiivirga</taxon>
    </lineage>
</organism>
<accession>A0ABV0BN43</accession>
<dbReference type="RefSeq" id="WP_346337653.1">
    <property type="nucleotide sequence ID" value="NZ_JBBYXI010000004.1"/>
</dbReference>
<protein>
    <recommendedName>
        <fullName evidence="3">Universal stress protein</fullName>
    </recommendedName>
</protein>
<evidence type="ECO:0008006" key="3">
    <source>
        <dbReference type="Google" id="ProtNLM"/>
    </source>
</evidence>
<sequence>MNDCDGWAEDSTRPSQDIFQTSKDTPRRIIVALTSGAYGKAAILDAVIMAKEISAELVGIATIDAKRLDNVGFIPAGGNYYAAKLRSQLLERAKLALEETVQFFKETAAQAQVNYSLCRQNGEPTDILQNFQRKEDMILVGRFGWFDHGVSQQKIDPMPLLAKKNIFPIFCSPQQG</sequence>
<dbReference type="Gene3D" id="3.40.50.12370">
    <property type="match status" value="1"/>
</dbReference>
<name>A0ABV0BN43_9HYPH</name>
<proteinExistence type="predicted"/>
<evidence type="ECO:0000313" key="2">
    <source>
        <dbReference type="Proteomes" id="UP001418637"/>
    </source>
</evidence>
<dbReference type="EMBL" id="JBBYXI010000004">
    <property type="protein sequence ID" value="MEN3931611.1"/>
    <property type="molecule type" value="Genomic_DNA"/>
</dbReference>
<comment type="caution">
    <text evidence="1">The sequence shown here is derived from an EMBL/GenBank/DDBJ whole genome shotgun (WGS) entry which is preliminary data.</text>
</comment>
<gene>
    <name evidence="1" type="ORF">WJT86_11160</name>
</gene>
<dbReference type="Proteomes" id="UP001418637">
    <property type="component" value="Unassembled WGS sequence"/>
</dbReference>
<dbReference type="SUPFAM" id="SSF52402">
    <property type="entry name" value="Adenine nucleotide alpha hydrolases-like"/>
    <property type="match status" value="1"/>
</dbReference>
<reference evidence="1 2" key="1">
    <citation type="submission" date="2024-04" db="EMBL/GenBank/DDBJ databases">
        <title>A novel species isolated from cricket.</title>
        <authorList>
            <person name="Wang H.-C."/>
        </authorList>
    </citation>
    <scope>NUCLEOTIDE SEQUENCE [LARGE SCALE GENOMIC DNA]</scope>
    <source>
        <strain evidence="1 2">WL0021</strain>
    </source>
</reference>